<comment type="function">
    <text evidence="10">Participates in the translocation of lipoproteins from the inner membrane to the outer membrane. Only forms a complex with a lipoprotein if the residue after the N-terminal Cys is not an aspartate (The Asp acts as a targeting signal to indicate that the lipoprotein should stay in the inner membrane).</text>
</comment>
<comment type="subunit">
    <text evidence="3 10">Monomer.</text>
</comment>
<dbReference type="PANTHER" id="PTHR35869">
    <property type="entry name" value="OUTER-MEMBRANE LIPOPROTEIN CARRIER PROTEIN"/>
    <property type="match status" value="1"/>
</dbReference>
<keyword evidence="5 10" id="KW-0813">Transport</keyword>
<evidence type="ECO:0000256" key="6">
    <source>
        <dbReference type="ARBA" id="ARBA00022729"/>
    </source>
</evidence>
<comment type="similarity">
    <text evidence="2 10">Belongs to the LolA family.</text>
</comment>
<evidence type="ECO:0000256" key="3">
    <source>
        <dbReference type="ARBA" id="ARBA00011245"/>
    </source>
</evidence>
<keyword evidence="11" id="KW-0449">Lipoprotein</keyword>
<evidence type="ECO:0000313" key="11">
    <source>
        <dbReference type="EMBL" id="GAA0532578.1"/>
    </source>
</evidence>
<evidence type="ECO:0000256" key="7">
    <source>
        <dbReference type="ARBA" id="ARBA00022764"/>
    </source>
</evidence>
<protein>
    <recommendedName>
        <fullName evidence="4 10">Outer-membrane lipoprotein carrier protein</fullName>
    </recommendedName>
</protein>
<dbReference type="PANTHER" id="PTHR35869:SF1">
    <property type="entry name" value="OUTER-MEMBRANE LIPOPROTEIN CARRIER PROTEIN"/>
    <property type="match status" value="1"/>
</dbReference>
<dbReference type="NCBIfam" id="NF000661">
    <property type="entry name" value="PRK00031.1-3"/>
    <property type="match status" value="1"/>
</dbReference>
<dbReference type="Pfam" id="PF03548">
    <property type="entry name" value="LolA"/>
    <property type="match status" value="1"/>
</dbReference>
<keyword evidence="6" id="KW-0732">Signal</keyword>
<comment type="caution">
    <text evidence="11">The sequence shown here is derived from an EMBL/GenBank/DDBJ whole genome shotgun (WGS) entry which is preliminary data.</text>
</comment>
<sequence>MTGPAALRYGESPMTFVSKTTAFLARAAAGAGLAAALALPGAALAGAIDQLHAFASNTQSARGSFSQVTRGASGQAAPAQSGSFSFQRPGRFRWEVAKPYEQLIVSDGKQLYQYDPDLSQVTVRDVGQAIGSSPAQILFGSGSLEQSFNVAEQPERDGLQWLRATPKTPDAGFSRVDIAFKDGLPARLELLDAFGQTTAITFSGIARNPQLSQDSFRFTAPAGVDVVHMGGQAPAGGR</sequence>
<dbReference type="InterPro" id="IPR004564">
    <property type="entry name" value="OM_lipoprot_carrier_LolA-like"/>
</dbReference>
<dbReference type="CDD" id="cd16325">
    <property type="entry name" value="LolA"/>
    <property type="match status" value="1"/>
</dbReference>
<dbReference type="HAMAP" id="MF_00240">
    <property type="entry name" value="LolA"/>
    <property type="match status" value="1"/>
</dbReference>
<dbReference type="NCBIfam" id="TIGR00547">
    <property type="entry name" value="lolA"/>
    <property type="match status" value="1"/>
</dbReference>
<gene>
    <name evidence="10 11" type="primary">lolA</name>
    <name evidence="11" type="ORF">GCM10009097_57340</name>
</gene>
<evidence type="ECO:0000256" key="10">
    <source>
        <dbReference type="HAMAP-Rule" id="MF_00240"/>
    </source>
</evidence>
<dbReference type="InterPro" id="IPR029046">
    <property type="entry name" value="LolA/LolB/LppX"/>
</dbReference>
<accession>A0ABN1D2L9</accession>
<comment type="subcellular location">
    <subcellularLocation>
        <location evidence="1 10">Periplasm</location>
    </subcellularLocation>
</comment>
<dbReference type="Gene3D" id="2.50.20.10">
    <property type="entry name" value="Lipoprotein localisation LolA/LolB/LppX"/>
    <property type="match status" value="1"/>
</dbReference>
<evidence type="ECO:0000256" key="8">
    <source>
        <dbReference type="ARBA" id="ARBA00022927"/>
    </source>
</evidence>
<keyword evidence="8 10" id="KW-0653">Protein transport</keyword>
<evidence type="ECO:0000256" key="5">
    <source>
        <dbReference type="ARBA" id="ARBA00022448"/>
    </source>
</evidence>
<evidence type="ECO:0000256" key="9">
    <source>
        <dbReference type="ARBA" id="ARBA00023186"/>
    </source>
</evidence>
<keyword evidence="9 10" id="KW-0143">Chaperone</keyword>
<evidence type="ECO:0000313" key="12">
    <source>
        <dbReference type="Proteomes" id="UP001501706"/>
    </source>
</evidence>
<keyword evidence="7 10" id="KW-0574">Periplasm</keyword>
<keyword evidence="12" id="KW-1185">Reference proteome</keyword>
<dbReference type="Proteomes" id="UP001501706">
    <property type="component" value="Unassembled WGS sequence"/>
</dbReference>
<organism evidence="11 12">
    <name type="scientific">Pigmentiphaga daeguensis</name>
    <dbReference type="NCBI Taxonomy" id="414049"/>
    <lineage>
        <taxon>Bacteria</taxon>
        <taxon>Pseudomonadati</taxon>
        <taxon>Pseudomonadota</taxon>
        <taxon>Betaproteobacteria</taxon>
        <taxon>Burkholderiales</taxon>
        <taxon>Alcaligenaceae</taxon>
        <taxon>Pigmentiphaga</taxon>
    </lineage>
</organism>
<evidence type="ECO:0000256" key="1">
    <source>
        <dbReference type="ARBA" id="ARBA00004418"/>
    </source>
</evidence>
<evidence type="ECO:0000256" key="2">
    <source>
        <dbReference type="ARBA" id="ARBA00007615"/>
    </source>
</evidence>
<reference evidence="11 12" key="1">
    <citation type="journal article" date="2019" name="Int. J. Syst. Evol. Microbiol.">
        <title>The Global Catalogue of Microorganisms (GCM) 10K type strain sequencing project: providing services to taxonomists for standard genome sequencing and annotation.</title>
        <authorList>
            <consortium name="The Broad Institute Genomics Platform"/>
            <consortium name="The Broad Institute Genome Sequencing Center for Infectious Disease"/>
            <person name="Wu L."/>
            <person name="Ma J."/>
        </authorList>
    </citation>
    <scope>NUCLEOTIDE SEQUENCE [LARGE SCALE GENOMIC DNA]</scope>
    <source>
        <strain evidence="11 12">JCM 14330</strain>
    </source>
</reference>
<dbReference type="SUPFAM" id="SSF89392">
    <property type="entry name" value="Prokaryotic lipoproteins and lipoprotein localization factors"/>
    <property type="match status" value="1"/>
</dbReference>
<evidence type="ECO:0000256" key="4">
    <source>
        <dbReference type="ARBA" id="ARBA00014035"/>
    </source>
</evidence>
<dbReference type="InterPro" id="IPR018323">
    <property type="entry name" value="OM_lipoprot_carrier_LolA_Pbac"/>
</dbReference>
<dbReference type="EMBL" id="BAAAEN010000041">
    <property type="protein sequence ID" value="GAA0532578.1"/>
    <property type="molecule type" value="Genomic_DNA"/>
</dbReference>
<name>A0ABN1D2L9_9BURK</name>
<proteinExistence type="inferred from homology"/>